<comment type="pathway">
    <text evidence="1">Protein modification; protein ubiquitination.</text>
</comment>
<dbReference type="NCBIfam" id="TIGR01567">
    <property type="entry name" value="S_layer_rel_Mac"/>
    <property type="match status" value="1"/>
</dbReference>
<organism evidence="6 7">
    <name type="scientific">Methanococcoides seepicolus</name>
    <dbReference type="NCBI Taxonomy" id="2828780"/>
    <lineage>
        <taxon>Archaea</taxon>
        <taxon>Methanobacteriati</taxon>
        <taxon>Methanobacteriota</taxon>
        <taxon>Stenosarchaea group</taxon>
        <taxon>Methanomicrobia</taxon>
        <taxon>Methanosarcinales</taxon>
        <taxon>Methanosarcinaceae</taxon>
        <taxon>Methanococcoides</taxon>
    </lineage>
</organism>
<dbReference type="PANTHER" id="PTHR22990">
    <property type="entry name" value="F-BOX ONLY PROTEIN"/>
    <property type="match status" value="1"/>
</dbReference>
<dbReference type="NCBIfam" id="TIGR03804">
    <property type="entry name" value="para_beta_helix"/>
    <property type="match status" value="7"/>
</dbReference>
<dbReference type="InterPro" id="IPR012334">
    <property type="entry name" value="Pectin_lyas_fold"/>
</dbReference>
<feature type="compositionally biased region" description="Gly residues" evidence="4">
    <location>
        <begin position="888"/>
        <end position="898"/>
    </location>
</feature>
<dbReference type="EMBL" id="JAGSOI010000027">
    <property type="protein sequence ID" value="MCM1986886.1"/>
    <property type="molecule type" value="Genomic_DNA"/>
</dbReference>
<dbReference type="Proteomes" id="UP001056766">
    <property type="component" value="Unassembled WGS sequence"/>
</dbReference>
<name>A0A9E4ZF07_9EURY</name>
<sequence>MVTTATVAADTIYVEGPVYNGTDLHDIVSLDNSDFVEMNASNFAGFIQGESLRIYGGDFVLGRTIQEEGLVYETRIEQAEYESSAWEGETYPIMGFFGNEYVPLKDNPDKIATLLIDNDEEHTFNVGEVLYLGSGYALVFKQVDVEGDKVWMEFSKDGEFIDDHVITVPPEGATWVFDTDVAYEEDVEIMRVHVTTLDLNNNSVVIKGLWLIDADNVLEIDNGDEFGVFEVWSTSTGGGLTLKNGDSIFLTRDSMQEIAEDLMFKVVDSDDLTFNLIKEYVEPREPKTITVDDDGGFDYTTIKDAVNNAINGDIILVYSGNYTENVTVDKQLTIKSQSGNPDDTIIQAGDSSSHIFYVPVDNVTISGFTFKGATKDSIAGIYLHGVNNNVLTNNKLSNNYYGISLYCSTNNTLRNNTMSNNIYNFGAYSYSFTCNMNNDIDTSNSVDGKLIYYLVNVSDVVIDSSSNAGTVYCISCQNVSINDLSLENNHYGIRLYDTNNLIIDNNTVSNNVYGIFQGISRNNMLSNNTVSDNNYGAFLFDSNNNTLINNNVNLNKENGIDFWKSNNNTLINNNVNSNEKSGIYLSYSSNNMLNNNTANANNAFGIYLRDSSNNNTLTSNTVSNNYDDGIALSSSSYNNLNNNTASNNTYIGIRLWDSSDNTLNDNTANSNNASGIRMMNSSYNTLTDNTASNNAAGIMISVDSNDNLIYNNYFNNTNNVEYDGTNTGNNIWNITQTVGTNIVGGPLLGGNYWVHPNGTGFSVDTADSNKDGICDEQYNLSETEFDYLPLSIVVDNLMPVISITSPADGSSTTASSIAVSGLVNGTGSLPVVTVNDIVAEPTILNFSGTFTAMVPLVMGTNTIYANVTDAAGNTNTTPVNVTRTSSGSNGGGGGGGSGATSEAFENIALKNVKTEDIVGGLAISYIFDEEQNAIQYINFSALRNYGRVSTTIEVLKNRSAMVDESAPGVVYSNLNIWVGRAGFATEDNIADPVIGFSVAKEWLIGNGIDENSITLYRHNEGKWNALNTMKIGEDDSYIYFEAETPGFSPFAIAGEVDDGTVTDNTISDDELSNPGDDTESVEEDIPTAESNDIPGFSIFTSVFVLVFACLSQKRKN</sequence>
<dbReference type="InterPro" id="IPR026453">
    <property type="entry name" value="PGF_pre_PGF"/>
</dbReference>
<feature type="domain" description="Carbohydrate-binding/sugar hydrolysis" evidence="5">
    <location>
        <begin position="624"/>
        <end position="776"/>
    </location>
</feature>
<evidence type="ECO:0000256" key="2">
    <source>
        <dbReference type="ARBA" id="ARBA00022737"/>
    </source>
</evidence>
<dbReference type="InterPro" id="IPR006633">
    <property type="entry name" value="Carb-bd_sugar_hydrolysis-dom"/>
</dbReference>
<feature type="domain" description="Carbohydrate-binding/sugar hydrolysis" evidence="5">
    <location>
        <begin position="317"/>
        <end position="430"/>
    </location>
</feature>
<dbReference type="PANTHER" id="PTHR22990:SF15">
    <property type="entry name" value="F-BOX ONLY PROTEIN 10"/>
    <property type="match status" value="1"/>
</dbReference>
<dbReference type="Gene3D" id="2.60.98.40">
    <property type="match status" value="1"/>
</dbReference>
<dbReference type="Pfam" id="PF07752">
    <property type="entry name" value="S-layer"/>
    <property type="match status" value="1"/>
</dbReference>
<evidence type="ECO:0000256" key="3">
    <source>
        <dbReference type="ARBA" id="ARBA00022786"/>
    </source>
</evidence>
<dbReference type="InterPro" id="IPR013783">
    <property type="entry name" value="Ig-like_fold"/>
</dbReference>
<dbReference type="AlphaFoldDB" id="A0A9E4ZF07"/>
<evidence type="ECO:0000256" key="4">
    <source>
        <dbReference type="SAM" id="MobiDB-lite"/>
    </source>
</evidence>
<proteinExistence type="predicted"/>
<dbReference type="InterPro" id="IPR006457">
    <property type="entry name" value="S_layer-rel_Mac"/>
</dbReference>
<evidence type="ECO:0000313" key="7">
    <source>
        <dbReference type="Proteomes" id="UP001056766"/>
    </source>
</evidence>
<dbReference type="InterPro" id="IPR007742">
    <property type="entry name" value="NosD_dom"/>
</dbReference>
<dbReference type="InterPro" id="IPR006626">
    <property type="entry name" value="PbH1"/>
</dbReference>
<evidence type="ECO:0000259" key="5">
    <source>
        <dbReference type="SMART" id="SM00722"/>
    </source>
</evidence>
<reference evidence="6" key="2">
    <citation type="submission" date="2021-04" db="EMBL/GenBank/DDBJ databases">
        <authorList>
            <person name="Dong X."/>
        </authorList>
    </citation>
    <scope>NUCLEOTIDE SEQUENCE</scope>
    <source>
        <strain evidence="6">LLY</strain>
    </source>
</reference>
<gene>
    <name evidence="6" type="ORF">KDK67_07750</name>
</gene>
<evidence type="ECO:0000313" key="6">
    <source>
        <dbReference type="EMBL" id="MCM1986886.1"/>
    </source>
</evidence>
<dbReference type="Pfam" id="PF05048">
    <property type="entry name" value="NosD"/>
    <property type="match status" value="2"/>
</dbReference>
<feature type="compositionally biased region" description="Low complexity" evidence="4">
    <location>
        <begin position="876"/>
        <end position="887"/>
    </location>
</feature>
<dbReference type="NCBIfam" id="TIGR04213">
    <property type="entry name" value="PGF_pre_PGF"/>
    <property type="match status" value="1"/>
</dbReference>
<dbReference type="RefSeq" id="WP_250868235.1">
    <property type="nucleotide sequence ID" value="NZ_JAGSOI010000027.1"/>
</dbReference>
<dbReference type="InterPro" id="IPR022441">
    <property type="entry name" value="Para_beta_helix_rpt-2"/>
</dbReference>
<keyword evidence="2" id="KW-0677">Repeat</keyword>
<feature type="region of interest" description="Disordered" evidence="4">
    <location>
        <begin position="1059"/>
        <end position="1082"/>
    </location>
</feature>
<dbReference type="Pfam" id="PF09136">
    <property type="entry name" value="Glucodextran_B"/>
    <property type="match status" value="1"/>
</dbReference>
<keyword evidence="3" id="KW-0833">Ubl conjugation pathway</keyword>
<dbReference type="SMART" id="SM00722">
    <property type="entry name" value="CASH"/>
    <property type="match status" value="3"/>
</dbReference>
<reference evidence="6" key="1">
    <citation type="journal article" date="2021" name="mSystems">
        <title>Bacteria and Archaea Synergistically Convert Glycine Betaine to Biogenic Methane in the Formosa Cold Seep of the South China Sea.</title>
        <authorList>
            <person name="Li L."/>
            <person name="Zhang W."/>
            <person name="Zhang S."/>
            <person name="Song L."/>
            <person name="Sun Q."/>
            <person name="Zhang H."/>
            <person name="Xiang H."/>
            <person name="Dong X."/>
        </authorList>
    </citation>
    <scope>NUCLEOTIDE SEQUENCE</scope>
    <source>
        <strain evidence="6">LLY</strain>
    </source>
</reference>
<dbReference type="Gene3D" id="2.60.40.10">
    <property type="entry name" value="Immunoglobulins"/>
    <property type="match status" value="1"/>
</dbReference>
<feature type="region of interest" description="Disordered" evidence="4">
    <location>
        <begin position="876"/>
        <end position="898"/>
    </location>
</feature>
<dbReference type="Gene3D" id="2.160.20.10">
    <property type="entry name" value="Single-stranded right-handed beta-helix, Pectin lyase-like"/>
    <property type="match status" value="3"/>
</dbReference>
<dbReference type="InterPro" id="IPR051550">
    <property type="entry name" value="SCF-Subunits/Alg-Epimerases"/>
</dbReference>
<evidence type="ECO:0000256" key="1">
    <source>
        <dbReference type="ARBA" id="ARBA00004906"/>
    </source>
</evidence>
<protein>
    <submittedName>
        <fullName evidence="6">PGF-pre-PGF domain-containing protein</fullName>
    </submittedName>
</protein>
<accession>A0A9E4ZF07</accession>
<dbReference type="SUPFAM" id="SSF51126">
    <property type="entry name" value="Pectin lyase-like"/>
    <property type="match status" value="2"/>
</dbReference>
<dbReference type="InterPro" id="IPR011050">
    <property type="entry name" value="Pectin_lyase_fold/virulence"/>
</dbReference>
<comment type="caution">
    <text evidence="6">The sequence shown here is derived from an EMBL/GenBank/DDBJ whole genome shotgun (WGS) entry which is preliminary data.</text>
</comment>
<keyword evidence="7" id="KW-1185">Reference proteome</keyword>
<feature type="domain" description="Carbohydrate-binding/sugar hydrolysis" evidence="5">
    <location>
        <begin position="445"/>
        <end position="609"/>
    </location>
</feature>
<dbReference type="SMART" id="SM00710">
    <property type="entry name" value="PbH1"/>
    <property type="match status" value="16"/>
</dbReference>
<dbReference type="Gene3D" id="2.60.40.4190">
    <property type="match status" value="1"/>
</dbReference>